<evidence type="ECO:0000313" key="1">
    <source>
        <dbReference type="EMBL" id="KRY25346.1"/>
    </source>
</evidence>
<proteinExistence type="predicted"/>
<keyword evidence="2" id="KW-1185">Reference proteome</keyword>
<organism evidence="1 2">
    <name type="scientific">Trichinella spiralis</name>
    <name type="common">Trichina worm</name>
    <dbReference type="NCBI Taxonomy" id="6334"/>
    <lineage>
        <taxon>Eukaryota</taxon>
        <taxon>Metazoa</taxon>
        <taxon>Ecdysozoa</taxon>
        <taxon>Nematoda</taxon>
        <taxon>Enoplea</taxon>
        <taxon>Dorylaimia</taxon>
        <taxon>Trichinellida</taxon>
        <taxon>Trichinellidae</taxon>
        <taxon>Trichinella</taxon>
    </lineage>
</organism>
<protein>
    <submittedName>
        <fullName evidence="1">Uncharacterized protein</fullName>
    </submittedName>
</protein>
<sequence>MELIASSTIDESNGITCARPRSIRNIPRDISNVMIGRLQCLHCHQVLERNITSNCHVTANGFQYSNIFVASSAELYLLAFECEVYCSLMSLLLPIHCIHFSSDA</sequence>
<dbReference type="EMBL" id="JYDH01001012">
    <property type="protein sequence ID" value="KRY25346.1"/>
    <property type="molecule type" value="Genomic_DNA"/>
</dbReference>
<name>A0A0V1AKH4_TRISP</name>
<reference evidence="1 2" key="1">
    <citation type="submission" date="2015-01" db="EMBL/GenBank/DDBJ databases">
        <title>Evolution of Trichinella species and genotypes.</title>
        <authorList>
            <person name="Korhonen P.K."/>
            <person name="Edoardo P."/>
            <person name="Giuseppe L.R."/>
            <person name="Gasser R.B."/>
        </authorList>
    </citation>
    <scope>NUCLEOTIDE SEQUENCE [LARGE SCALE GENOMIC DNA]</scope>
    <source>
        <strain evidence="1">ISS3</strain>
    </source>
</reference>
<dbReference type="AlphaFoldDB" id="A0A0V1AKH4"/>
<evidence type="ECO:0000313" key="2">
    <source>
        <dbReference type="Proteomes" id="UP000054776"/>
    </source>
</evidence>
<accession>A0A0V1AKH4</accession>
<gene>
    <name evidence="1" type="ORF">T01_16268</name>
</gene>
<dbReference type="Proteomes" id="UP000054776">
    <property type="component" value="Unassembled WGS sequence"/>
</dbReference>
<comment type="caution">
    <text evidence="1">The sequence shown here is derived from an EMBL/GenBank/DDBJ whole genome shotgun (WGS) entry which is preliminary data.</text>
</comment>
<dbReference type="InParanoid" id="A0A0V1AKH4"/>